<reference evidence="1" key="1">
    <citation type="submission" date="2021-10" db="EMBL/GenBank/DDBJ databases">
        <title>Anaerobic single-cell dispensing facilitates the cultivation of human gut bacteria.</title>
        <authorList>
            <person name="Afrizal A."/>
        </authorList>
    </citation>
    <scope>NUCLEOTIDE SEQUENCE</scope>
    <source>
        <strain evidence="1">CLA-AA-H215</strain>
    </source>
</reference>
<keyword evidence="2" id="KW-1185">Reference proteome</keyword>
<dbReference type="Pfam" id="PF14205">
    <property type="entry name" value="Cys_rich_KTR"/>
    <property type="match status" value="1"/>
</dbReference>
<comment type="caution">
    <text evidence="1">The sequence shown here is derived from an EMBL/GenBank/DDBJ whole genome shotgun (WGS) entry which is preliminary data.</text>
</comment>
<dbReference type="AlphaFoldDB" id="A0AAE3E9P5"/>
<gene>
    <name evidence="1" type="ORF">LKD81_02995</name>
</gene>
<evidence type="ECO:0000313" key="1">
    <source>
        <dbReference type="EMBL" id="MCC2229970.1"/>
    </source>
</evidence>
<protein>
    <submittedName>
        <fullName evidence="1">Cysteine-rich KTR domain-containing protein</fullName>
    </submittedName>
</protein>
<sequence>MQKTEEFCVDESGWIHCPFCKCRTRTKIRTDTSLKNFPIFCPKCKQECLIDVDNMKIRLSVVPDAKTQSR</sequence>
<dbReference type="EMBL" id="JAJEQR010000006">
    <property type="protein sequence ID" value="MCC2229970.1"/>
    <property type="molecule type" value="Genomic_DNA"/>
</dbReference>
<organism evidence="1 2">
    <name type="scientific">Hominifimenecus microfluidus</name>
    <dbReference type="NCBI Taxonomy" id="2885348"/>
    <lineage>
        <taxon>Bacteria</taxon>
        <taxon>Bacillati</taxon>
        <taxon>Bacillota</taxon>
        <taxon>Clostridia</taxon>
        <taxon>Lachnospirales</taxon>
        <taxon>Lachnospiraceae</taxon>
        <taxon>Hominifimenecus</taxon>
    </lineage>
</organism>
<dbReference type="RefSeq" id="WP_287626239.1">
    <property type="nucleotide sequence ID" value="NZ_JAJEQR010000006.1"/>
</dbReference>
<dbReference type="Proteomes" id="UP001198182">
    <property type="component" value="Unassembled WGS sequence"/>
</dbReference>
<proteinExistence type="predicted"/>
<name>A0AAE3E9P5_9FIRM</name>
<dbReference type="InterPro" id="IPR025957">
    <property type="entry name" value="Cys_rich_KTR"/>
</dbReference>
<evidence type="ECO:0000313" key="2">
    <source>
        <dbReference type="Proteomes" id="UP001198182"/>
    </source>
</evidence>
<accession>A0AAE3E9P5</accession>